<evidence type="ECO:0000313" key="2">
    <source>
        <dbReference type="Proteomes" id="UP000627838"/>
    </source>
</evidence>
<evidence type="ECO:0000313" key="1">
    <source>
        <dbReference type="EMBL" id="MBE1530803.1"/>
    </source>
</evidence>
<accession>A0ABR9JJW2</accession>
<comment type="caution">
    <text evidence="1">The sequence shown here is derived from an EMBL/GenBank/DDBJ whole genome shotgun (WGS) entry which is preliminary data.</text>
</comment>
<dbReference type="InterPro" id="IPR025412">
    <property type="entry name" value="DUF4304"/>
</dbReference>
<dbReference type="RefSeq" id="WP_192757765.1">
    <property type="nucleotide sequence ID" value="NZ_JADBDZ010000001.1"/>
</dbReference>
<reference evidence="1 2" key="1">
    <citation type="submission" date="2020-10" db="EMBL/GenBank/DDBJ databases">
        <title>Sequencing the genomes of 1000 actinobacteria strains.</title>
        <authorList>
            <person name="Klenk H.-P."/>
        </authorList>
    </citation>
    <scope>NUCLEOTIDE SEQUENCE [LARGE SCALE GENOMIC DNA]</scope>
    <source>
        <strain evidence="1 2">DSM 46744</strain>
    </source>
</reference>
<organism evidence="1 2">
    <name type="scientific">Actinomadura algeriensis</name>
    <dbReference type="NCBI Taxonomy" id="1679523"/>
    <lineage>
        <taxon>Bacteria</taxon>
        <taxon>Bacillati</taxon>
        <taxon>Actinomycetota</taxon>
        <taxon>Actinomycetes</taxon>
        <taxon>Streptosporangiales</taxon>
        <taxon>Thermomonosporaceae</taxon>
        <taxon>Actinomadura</taxon>
    </lineage>
</organism>
<proteinExistence type="predicted"/>
<dbReference type="Proteomes" id="UP000627838">
    <property type="component" value="Unassembled WGS sequence"/>
</dbReference>
<dbReference type="EMBL" id="JADBDZ010000001">
    <property type="protein sequence ID" value="MBE1530803.1"/>
    <property type="molecule type" value="Genomic_DNA"/>
</dbReference>
<name>A0ABR9JJW2_9ACTN</name>
<gene>
    <name evidence="1" type="ORF">H4W34_000636</name>
</gene>
<sequence length="144" mass="15713">MFAAMMKDEIAPALRGLGFVGSGVRYRLPDAGYWAQIGFQKSRSSTAETVKFTVNLSVIERDVWERARLVRGHLPERPSPNTGYVGLGWTERIGGVMAPCSDEPWWTVRRGRPTAQVAAEVVAAIGDHALPALRGRIENVGHGA</sequence>
<evidence type="ECO:0008006" key="3">
    <source>
        <dbReference type="Google" id="ProtNLM"/>
    </source>
</evidence>
<dbReference type="Pfam" id="PF14137">
    <property type="entry name" value="DUF4304"/>
    <property type="match status" value="1"/>
</dbReference>
<keyword evidence="2" id="KW-1185">Reference proteome</keyword>
<protein>
    <recommendedName>
        <fullName evidence="3">DUF4304 domain-containing protein</fullName>
    </recommendedName>
</protein>